<dbReference type="SMART" id="SM00529">
    <property type="entry name" value="HTH_DTXR"/>
    <property type="match status" value="1"/>
</dbReference>
<gene>
    <name evidence="9" type="ORF">HDA39_006869</name>
</gene>
<dbReference type="Gene3D" id="2.30.30.90">
    <property type="match status" value="1"/>
</dbReference>
<comment type="subunit">
    <text evidence="3">Homodimer.</text>
</comment>
<feature type="domain" description="HTH dtxR-type" evidence="8">
    <location>
        <begin position="16"/>
        <end position="77"/>
    </location>
</feature>
<dbReference type="GO" id="GO:0003700">
    <property type="term" value="F:DNA-binding transcription factor activity"/>
    <property type="evidence" value="ECO:0007669"/>
    <property type="project" value="InterPro"/>
</dbReference>
<dbReference type="InterPro" id="IPR022689">
    <property type="entry name" value="Iron_dep_repressor"/>
</dbReference>
<dbReference type="Gene3D" id="1.10.10.10">
    <property type="entry name" value="Winged helix-like DNA-binding domain superfamily/Winged helix DNA-binding domain"/>
    <property type="match status" value="1"/>
</dbReference>
<dbReference type="GO" id="GO:0003677">
    <property type="term" value="F:DNA binding"/>
    <property type="evidence" value="ECO:0007669"/>
    <property type="project" value="UniProtKB-KW"/>
</dbReference>
<keyword evidence="6" id="KW-0238">DNA-binding</keyword>
<comment type="subcellular location">
    <subcellularLocation>
        <location evidence="1">Cytoplasm</location>
    </subcellularLocation>
</comment>
<dbReference type="PANTHER" id="PTHR33238:SF7">
    <property type="entry name" value="IRON-DEPENDENT TRANSCRIPTIONAL REGULATOR"/>
    <property type="match status" value="1"/>
</dbReference>
<dbReference type="InterPro" id="IPR001367">
    <property type="entry name" value="Fe_dep_repressor"/>
</dbReference>
<evidence type="ECO:0000256" key="4">
    <source>
        <dbReference type="ARBA" id="ARBA00023004"/>
    </source>
</evidence>
<keyword evidence="4" id="KW-0408">Iron</keyword>
<keyword evidence="10" id="KW-1185">Reference proteome</keyword>
<dbReference type="SUPFAM" id="SSF46785">
    <property type="entry name" value="Winged helix' DNA-binding domain"/>
    <property type="match status" value="1"/>
</dbReference>
<dbReference type="InterPro" id="IPR007167">
    <property type="entry name" value="Fe-transptr_FeoA-like"/>
</dbReference>
<dbReference type="GO" id="GO:0046983">
    <property type="term" value="F:protein dimerization activity"/>
    <property type="evidence" value="ECO:0007669"/>
    <property type="project" value="InterPro"/>
</dbReference>
<dbReference type="InterPro" id="IPR036388">
    <property type="entry name" value="WH-like_DNA-bd_sf"/>
</dbReference>
<dbReference type="InterPro" id="IPR036390">
    <property type="entry name" value="WH_DNA-bd_sf"/>
</dbReference>
<dbReference type="Pfam" id="PF04023">
    <property type="entry name" value="FeoA"/>
    <property type="match status" value="1"/>
</dbReference>
<organism evidence="9 10">
    <name type="scientific">Kribbella italica</name>
    <dbReference type="NCBI Taxonomy" id="1540520"/>
    <lineage>
        <taxon>Bacteria</taxon>
        <taxon>Bacillati</taxon>
        <taxon>Actinomycetota</taxon>
        <taxon>Actinomycetes</taxon>
        <taxon>Propionibacteriales</taxon>
        <taxon>Kribbellaceae</taxon>
        <taxon>Kribbella</taxon>
    </lineage>
</organism>
<dbReference type="InterPro" id="IPR036421">
    <property type="entry name" value="Fe_dep_repressor_sf"/>
</dbReference>
<keyword evidence="7" id="KW-0804">Transcription</keyword>
<dbReference type="Pfam" id="PF01325">
    <property type="entry name" value="Fe_dep_repress"/>
    <property type="match status" value="1"/>
</dbReference>
<evidence type="ECO:0000256" key="7">
    <source>
        <dbReference type="ARBA" id="ARBA00023163"/>
    </source>
</evidence>
<comment type="similarity">
    <text evidence="2">Belongs to the DtxR/MntR family.</text>
</comment>
<evidence type="ECO:0000256" key="2">
    <source>
        <dbReference type="ARBA" id="ARBA00007871"/>
    </source>
</evidence>
<name>A0A7W9MY79_9ACTN</name>
<dbReference type="FunFam" id="1.10.60.10:FF:000004">
    <property type="entry name" value="DtxR family transcriptional regulator"/>
    <property type="match status" value="1"/>
</dbReference>
<dbReference type="Gene3D" id="1.10.60.10">
    <property type="entry name" value="Iron dependent repressor, metal binding and dimerisation domain"/>
    <property type="match status" value="1"/>
</dbReference>
<dbReference type="SUPFAM" id="SSF47979">
    <property type="entry name" value="Iron-dependent repressor protein, dimerization domain"/>
    <property type="match status" value="1"/>
</dbReference>
<dbReference type="InterPro" id="IPR050536">
    <property type="entry name" value="DtxR_MntR_Metal-Reg"/>
</dbReference>
<dbReference type="SMART" id="SM00899">
    <property type="entry name" value="FeoA"/>
    <property type="match status" value="1"/>
</dbReference>
<dbReference type="GO" id="GO:0005737">
    <property type="term" value="C:cytoplasm"/>
    <property type="evidence" value="ECO:0007669"/>
    <property type="project" value="UniProtKB-SubCell"/>
</dbReference>
<dbReference type="InterPro" id="IPR008988">
    <property type="entry name" value="Transcriptional_repressor_C"/>
</dbReference>
<evidence type="ECO:0000256" key="5">
    <source>
        <dbReference type="ARBA" id="ARBA00023015"/>
    </source>
</evidence>
<reference evidence="9 10" key="1">
    <citation type="submission" date="2020-08" db="EMBL/GenBank/DDBJ databases">
        <title>Sequencing the genomes of 1000 actinobacteria strains.</title>
        <authorList>
            <person name="Klenk H.-P."/>
        </authorList>
    </citation>
    <scope>NUCLEOTIDE SEQUENCE [LARGE SCALE GENOMIC DNA]</scope>
    <source>
        <strain evidence="9 10">DSM 28967</strain>
    </source>
</reference>
<protein>
    <submittedName>
        <fullName evidence="9">DtxR family Mn-dependent transcriptional regulator</fullName>
    </submittedName>
</protein>
<comment type="caution">
    <text evidence="9">The sequence shown here is derived from an EMBL/GenBank/DDBJ whole genome shotgun (WGS) entry which is preliminary data.</text>
</comment>
<proteinExistence type="inferred from homology"/>
<accession>A0A7W9MY79</accession>
<dbReference type="GO" id="GO:0046914">
    <property type="term" value="F:transition metal ion binding"/>
    <property type="evidence" value="ECO:0007669"/>
    <property type="project" value="InterPro"/>
</dbReference>
<dbReference type="PROSITE" id="PS50944">
    <property type="entry name" value="HTH_DTXR"/>
    <property type="match status" value="1"/>
</dbReference>
<evidence type="ECO:0000256" key="3">
    <source>
        <dbReference type="ARBA" id="ARBA00011738"/>
    </source>
</evidence>
<keyword evidence="5" id="KW-0805">Transcription regulation</keyword>
<evidence type="ECO:0000256" key="6">
    <source>
        <dbReference type="ARBA" id="ARBA00023125"/>
    </source>
</evidence>
<dbReference type="InterPro" id="IPR022687">
    <property type="entry name" value="HTH_DTXR"/>
</dbReference>
<dbReference type="EMBL" id="JACHMY010000001">
    <property type="protein sequence ID" value="MBB5840135.1"/>
    <property type="molecule type" value="Genomic_DNA"/>
</dbReference>
<dbReference type="SUPFAM" id="SSF50037">
    <property type="entry name" value="C-terminal domain of transcriptional repressors"/>
    <property type="match status" value="1"/>
</dbReference>
<dbReference type="InterPro" id="IPR038157">
    <property type="entry name" value="FeoA_core_dom"/>
</dbReference>
<dbReference type="PANTHER" id="PTHR33238">
    <property type="entry name" value="IRON (METAL) DEPENDENT REPRESSOR, DTXR FAMILY"/>
    <property type="match status" value="1"/>
</dbReference>
<evidence type="ECO:0000313" key="10">
    <source>
        <dbReference type="Proteomes" id="UP000549971"/>
    </source>
</evidence>
<evidence type="ECO:0000259" key="8">
    <source>
        <dbReference type="PROSITE" id="PS50944"/>
    </source>
</evidence>
<dbReference type="AlphaFoldDB" id="A0A7W9MY79"/>
<dbReference type="Proteomes" id="UP000549971">
    <property type="component" value="Unassembled WGS sequence"/>
</dbReference>
<evidence type="ECO:0000256" key="1">
    <source>
        <dbReference type="ARBA" id="ARBA00004496"/>
    </source>
</evidence>
<dbReference type="Pfam" id="PF02742">
    <property type="entry name" value="Fe_dep_repr_C"/>
    <property type="match status" value="1"/>
</dbReference>
<sequence>MTAQREKRPDDCCMPRTAAVEDYLRVIFKLEGRGAPVTTSGLAAQLEVAPPTVSAMLKRLESGGLVVRTPGHRARLTRHGEQHAVEVTRRHRLVETFLAQVLGLSWDEVHAEADALEHAISQRIEDRIDAVLGHPERDPHGDPIPPRSGPHVERWNSPLTDIPPNHTFRVERVADDDSEALRFLAERGIRPGVVLEVLSREPFGGPLWVEVAGDRHPLGPVLTDAVHGEVVR</sequence>
<evidence type="ECO:0000313" key="9">
    <source>
        <dbReference type="EMBL" id="MBB5840135.1"/>
    </source>
</evidence>